<protein>
    <submittedName>
        <fullName evidence="2">Questin oxidase family protein</fullName>
    </submittedName>
</protein>
<evidence type="ECO:0000313" key="3">
    <source>
        <dbReference type="Proteomes" id="UP001596083"/>
    </source>
</evidence>
<organism evidence="2 3">
    <name type="scientific">Streptomyces gamaensis</name>
    <dbReference type="NCBI Taxonomy" id="1763542"/>
    <lineage>
        <taxon>Bacteria</taxon>
        <taxon>Bacillati</taxon>
        <taxon>Actinomycetota</taxon>
        <taxon>Actinomycetes</taxon>
        <taxon>Kitasatosporales</taxon>
        <taxon>Streptomycetaceae</taxon>
        <taxon>Streptomyces</taxon>
    </lineage>
</organism>
<accession>A0ABW0YZK3</accession>
<gene>
    <name evidence="2" type="ORF">ACFP1Z_17840</name>
</gene>
<evidence type="ECO:0000256" key="1">
    <source>
        <dbReference type="ARBA" id="ARBA00023002"/>
    </source>
</evidence>
<comment type="caution">
    <text evidence="2">The sequence shown here is derived from an EMBL/GenBank/DDBJ whole genome shotgun (WGS) entry which is preliminary data.</text>
</comment>
<keyword evidence="3" id="KW-1185">Reference proteome</keyword>
<name>A0ABW0YZK3_9ACTN</name>
<dbReference type="Proteomes" id="UP001596083">
    <property type="component" value="Unassembled WGS sequence"/>
</dbReference>
<keyword evidence="1" id="KW-0560">Oxidoreductase</keyword>
<dbReference type="EMBL" id="JBHSPB010000010">
    <property type="protein sequence ID" value="MFC5722030.1"/>
    <property type="molecule type" value="Genomic_DNA"/>
</dbReference>
<reference evidence="3" key="1">
    <citation type="journal article" date="2019" name="Int. J. Syst. Evol. Microbiol.">
        <title>The Global Catalogue of Microorganisms (GCM) 10K type strain sequencing project: providing services to taxonomists for standard genome sequencing and annotation.</title>
        <authorList>
            <consortium name="The Broad Institute Genomics Platform"/>
            <consortium name="The Broad Institute Genome Sequencing Center for Infectious Disease"/>
            <person name="Wu L."/>
            <person name="Ma J."/>
        </authorList>
    </citation>
    <scope>NUCLEOTIDE SEQUENCE [LARGE SCALE GENOMIC DNA]</scope>
    <source>
        <strain evidence="3">CGMCC 4.7304</strain>
    </source>
</reference>
<proteinExistence type="predicted"/>
<dbReference type="Pfam" id="PF14027">
    <property type="entry name" value="Questin_oxidase"/>
    <property type="match status" value="1"/>
</dbReference>
<dbReference type="InterPro" id="IPR025337">
    <property type="entry name" value="Questin_oxidase-like"/>
</dbReference>
<dbReference type="RefSeq" id="WP_390317392.1">
    <property type="nucleotide sequence ID" value="NZ_JBHSPB010000010.1"/>
</dbReference>
<sequence length="356" mass="38100">MDDINASGTLDEALDRLHLTGPEHWGWMSNHAPMAVEALARHGQAPAVHPWIDRYRDKLEDMPAPNGRITDENWRELLGDARHLADWIDHFTRLIGERPWRDVLAEWWPRLLPGIAAGATHPVIRVGHAVRTLLRDGETAPRTVELAHALGYWAARHLTLPTPVAPHGTAGPGPALAAVPRVPDQSGGVLERLAQLPRTPGWQDAVDSVRPAAEPEGALTALRDLVTAATCRYGRYELAGDLDPVMLVHAATAPNAVLRILPALPQELWPQSMAAAWAASAAVTAAYAPGLREGPGRTGRAPTTGEVFLRAAANGNEHAIKFADTALDVAAASPEHSSEALAAAIVSCELLEPIGP</sequence>
<evidence type="ECO:0000313" key="2">
    <source>
        <dbReference type="EMBL" id="MFC5722030.1"/>
    </source>
</evidence>